<dbReference type="Pfam" id="PF00712">
    <property type="entry name" value="DNA_pol3_beta"/>
    <property type="match status" value="1"/>
</dbReference>
<feature type="domain" description="DNA polymerase III beta sliding clamp C-terminal" evidence="11">
    <location>
        <begin position="246"/>
        <end position="359"/>
    </location>
</feature>
<keyword evidence="8" id="KW-0238">DNA-binding</keyword>
<dbReference type="NCBIfam" id="TIGR00663">
    <property type="entry name" value="dnan"/>
    <property type="match status" value="1"/>
</dbReference>
<evidence type="ECO:0000256" key="5">
    <source>
        <dbReference type="ARBA" id="ARBA00022695"/>
    </source>
</evidence>
<sequence length="369" mass="39568">MKFTIDAALLAKVLRKVNGVVEKRNVMPILASVLIEAHGNSVTFRATDLEIGVEITETDVLVADEGSVIVPVEKVLKLTRKLKGQVSLKSAKDDTLVITCPSRRSRTTLAGSPVDEFPAHPPVPGKQVEVDAGALGTAIATVLHACSKDETRYNLNGVYIVTAPTRIVKVVATDGHRLVVASAGSMKLPWKGGIIVPLKGAQYLVNSLKGEDTVEIAYEKSALRVSGGSWVVSIRLIEGEFPNYNQVIPKKVGDTLIVDKKEFSDALATANEMAAERSRAVKLVISAGGLELHTSNPDFGDSVVECPCGWSGSVPRTLAFNGRYLTDAVAAVCNGRVRIDFSSPKAEFSPIRISGSEEYPFCIVMPMRV</sequence>
<comment type="subcellular location">
    <subcellularLocation>
        <location evidence="1">Cytoplasm</location>
    </subcellularLocation>
</comment>
<dbReference type="Gene3D" id="3.70.10.10">
    <property type="match status" value="1"/>
</dbReference>
<dbReference type="GO" id="GO:0006271">
    <property type="term" value="P:DNA strand elongation involved in DNA replication"/>
    <property type="evidence" value="ECO:0007669"/>
    <property type="project" value="TreeGrafter"/>
</dbReference>
<dbReference type="AlphaFoldDB" id="A0A0F9CYK4"/>
<dbReference type="GO" id="GO:0003887">
    <property type="term" value="F:DNA-directed DNA polymerase activity"/>
    <property type="evidence" value="ECO:0007669"/>
    <property type="project" value="UniProtKB-KW"/>
</dbReference>
<evidence type="ECO:0000259" key="11">
    <source>
        <dbReference type="Pfam" id="PF02768"/>
    </source>
</evidence>
<evidence type="ECO:0000256" key="6">
    <source>
        <dbReference type="ARBA" id="ARBA00022705"/>
    </source>
</evidence>
<keyword evidence="4" id="KW-0808">Transferase</keyword>
<evidence type="ECO:0008006" key="13">
    <source>
        <dbReference type="Google" id="ProtNLM"/>
    </source>
</evidence>
<evidence type="ECO:0000256" key="7">
    <source>
        <dbReference type="ARBA" id="ARBA00022932"/>
    </source>
</evidence>
<evidence type="ECO:0000256" key="3">
    <source>
        <dbReference type="ARBA" id="ARBA00022490"/>
    </source>
</evidence>
<feature type="domain" description="DNA polymerase III beta sliding clamp N-terminal" evidence="9">
    <location>
        <begin position="1"/>
        <end position="119"/>
    </location>
</feature>
<reference evidence="12" key="1">
    <citation type="journal article" date="2015" name="Nature">
        <title>Complex archaea that bridge the gap between prokaryotes and eukaryotes.</title>
        <authorList>
            <person name="Spang A."/>
            <person name="Saw J.H."/>
            <person name="Jorgensen S.L."/>
            <person name="Zaremba-Niedzwiedzka K."/>
            <person name="Martijn J."/>
            <person name="Lind A.E."/>
            <person name="van Eijk R."/>
            <person name="Schleper C."/>
            <person name="Guy L."/>
            <person name="Ettema T.J."/>
        </authorList>
    </citation>
    <scope>NUCLEOTIDE SEQUENCE</scope>
</reference>
<dbReference type="InterPro" id="IPR022637">
    <property type="entry name" value="DNA_polIII_beta_cen"/>
</dbReference>
<dbReference type="GO" id="GO:0003677">
    <property type="term" value="F:DNA binding"/>
    <property type="evidence" value="ECO:0007669"/>
    <property type="project" value="UniProtKB-KW"/>
</dbReference>
<comment type="caution">
    <text evidence="12">The sequence shown here is derived from an EMBL/GenBank/DDBJ whole genome shotgun (WGS) entry which is preliminary data.</text>
</comment>
<dbReference type="InterPro" id="IPR001001">
    <property type="entry name" value="DNA_polIII_beta"/>
</dbReference>
<evidence type="ECO:0000259" key="9">
    <source>
        <dbReference type="Pfam" id="PF00712"/>
    </source>
</evidence>
<dbReference type="PANTHER" id="PTHR30478">
    <property type="entry name" value="DNA POLYMERASE III SUBUNIT BETA"/>
    <property type="match status" value="1"/>
</dbReference>
<dbReference type="EMBL" id="LAZR01031192">
    <property type="protein sequence ID" value="KKL54458.1"/>
    <property type="molecule type" value="Genomic_DNA"/>
</dbReference>
<comment type="similarity">
    <text evidence="2">Belongs to the beta sliding clamp family.</text>
</comment>
<protein>
    <recommendedName>
        <fullName evidence="13">Beta sliding clamp</fullName>
    </recommendedName>
</protein>
<dbReference type="Pfam" id="PF02767">
    <property type="entry name" value="DNA_pol3_beta_2"/>
    <property type="match status" value="1"/>
</dbReference>
<dbReference type="InterPro" id="IPR022634">
    <property type="entry name" value="DNA_polIII_beta_N"/>
</dbReference>
<dbReference type="PIRSF" id="PIRSF000804">
    <property type="entry name" value="DNA_pol_III_b"/>
    <property type="match status" value="1"/>
</dbReference>
<dbReference type="GO" id="GO:0005737">
    <property type="term" value="C:cytoplasm"/>
    <property type="evidence" value="ECO:0007669"/>
    <property type="project" value="UniProtKB-SubCell"/>
</dbReference>
<dbReference type="Gene3D" id="3.10.150.10">
    <property type="entry name" value="DNA Polymerase III, subunit A, domain 2"/>
    <property type="match status" value="1"/>
</dbReference>
<dbReference type="PANTHER" id="PTHR30478:SF0">
    <property type="entry name" value="BETA SLIDING CLAMP"/>
    <property type="match status" value="1"/>
</dbReference>
<evidence type="ECO:0000256" key="4">
    <source>
        <dbReference type="ARBA" id="ARBA00022679"/>
    </source>
</evidence>
<feature type="domain" description="DNA polymerase III beta sliding clamp central" evidence="10">
    <location>
        <begin position="132"/>
        <end position="243"/>
    </location>
</feature>
<dbReference type="SUPFAM" id="SSF55979">
    <property type="entry name" value="DNA clamp"/>
    <property type="match status" value="3"/>
</dbReference>
<evidence type="ECO:0000256" key="1">
    <source>
        <dbReference type="ARBA" id="ARBA00004496"/>
    </source>
</evidence>
<dbReference type="InterPro" id="IPR046938">
    <property type="entry name" value="DNA_clamp_sf"/>
</dbReference>
<dbReference type="SMART" id="SM00480">
    <property type="entry name" value="POL3Bc"/>
    <property type="match status" value="1"/>
</dbReference>
<accession>A0A0F9CYK4</accession>
<dbReference type="InterPro" id="IPR022635">
    <property type="entry name" value="DNA_polIII_beta_C"/>
</dbReference>
<organism evidence="12">
    <name type="scientific">marine sediment metagenome</name>
    <dbReference type="NCBI Taxonomy" id="412755"/>
    <lineage>
        <taxon>unclassified sequences</taxon>
        <taxon>metagenomes</taxon>
        <taxon>ecological metagenomes</taxon>
    </lineage>
</organism>
<proteinExistence type="inferred from homology"/>
<evidence type="ECO:0000313" key="12">
    <source>
        <dbReference type="EMBL" id="KKL54458.1"/>
    </source>
</evidence>
<dbReference type="CDD" id="cd00140">
    <property type="entry name" value="beta_clamp"/>
    <property type="match status" value="1"/>
</dbReference>
<keyword evidence="7" id="KW-0239">DNA-directed DNA polymerase</keyword>
<evidence type="ECO:0000259" key="10">
    <source>
        <dbReference type="Pfam" id="PF02767"/>
    </source>
</evidence>
<evidence type="ECO:0000256" key="2">
    <source>
        <dbReference type="ARBA" id="ARBA00010752"/>
    </source>
</evidence>
<keyword evidence="3" id="KW-0963">Cytoplasm</keyword>
<name>A0A0F9CYK4_9ZZZZ</name>
<keyword evidence="5" id="KW-0548">Nucleotidyltransferase</keyword>
<dbReference type="Pfam" id="PF02768">
    <property type="entry name" value="DNA_pol3_beta_3"/>
    <property type="match status" value="1"/>
</dbReference>
<evidence type="ECO:0000256" key="8">
    <source>
        <dbReference type="ARBA" id="ARBA00023125"/>
    </source>
</evidence>
<dbReference type="GO" id="GO:0008408">
    <property type="term" value="F:3'-5' exonuclease activity"/>
    <property type="evidence" value="ECO:0007669"/>
    <property type="project" value="InterPro"/>
</dbReference>
<gene>
    <name evidence="12" type="ORF">LCGC14_2265200</name>
</gene>
<dbReference type="GO" id="GO:0009360">
    <property type="term" value="C:DNA polymerase III complex"/>
    <property type="evidence" value="ECO:0007669"/>
    <property type="project" value="InterPro"/>
</dbReference>
<keyword evidence="6" id="KW-0235">DNA replication</keyword>